<comment type="caution">
    <text evidence="1">The sequence shown here is derived from an EMBL/GenBank/DDBJ whole genome shotgun (WGS) entry which is preliminary data.</text>
</comment>
<protein>
    <submittedName>
        <fullName evidence="1">Uncharacterized protein</fullName>
    </submittedName>
</protein>
<dbReference type="EMBL" id="JAIPUX010000439">
    <property type="protein sequence ID" value="KAH0630588.1"/>
    <property type="molecule type" value="Genomic_DNA"/>
</dbReference>
<accession>A0ABQ7TLN4</accession>
<evidence type="ECO:0000313" key="1">
    <source>
        <dbReference type="EMBL" id="KAH0630588.1"/>
    </source>
</evidence>
<reference evidence="1 2" key="1">
    <citation type="journal article" date="2022" name="Gigascience">
        <title>A chromosome-level genome assembly and annotation of the desert horned lizard, Phrynosoma platyrhinos, provides insight into chromosomal rearrangements among reptiles.</title>
        <authorList>
            <person name="Koochekian N."/>
            <person name="Ascanio A."/>
            <person name="Farleigh K."/>
            <person name="Card D.C."/>
            <person name="Schield D.R."/>
            <person name="Castoe T.A."/>
            <person name="Jezkova T."/>
        </authorList>
    </citation>
    <scope>NUCLEOTIDE SEQUENCE [LARGE SCALE GENOMIC DNA]</scope>
    <source>
        <strain evidence="1">NK-2021</strain>
    </source>
</reference>
<sequence length="150" mass="16577">MQAEPESLAQLGLCIEALEEGEGRRNGGRTLCLAQLGPTGESLSWTALGQVRLEAEEGLAQSWEVQWQDSLKATHIPQWETPELPKTMRWEVTQSALVPSKMATHFSPVSQGEVAIALSPTIPETLHEQDSGENWDNGGTNKEYCRHLQK</sequence>
<proteinExistence type="predicted"/>
<keyword evidence="2" id="KW-1185">Reference proteome</keyword>
<evidence type="ECO:0000313" key="2">
    <source>
        <dbReference type="Proteomes" id="UP000826234"/>
    </source>
</evidence>
<organism evidence="1 2">
    <name type="scientific">Phrynosoma platyrhinos</name>
    <name type="common">Desert horned lizard</name>
    <dbReference type="NCBI Taxonomy" id="52577"/>
    <lineage>
        <taxon>Eukaryota</taxon>
        <taxon>Metazoa</taxon>
        <taxon>Chordata</taxon>
        <taxon>Craniata</taxon>
        <taxon>Vertebrata</taxon>
        <taxon>Euteleostomi</taxon>
        <taxon>Lepidosauria</taxon>
        <taxon>Squamata</taxon>
        <taxon>Bifurcata</taxon>
        <taxon>Unidentata</taxon>
        <taxon>Episquamata</taxon>
        <taxon>Toxicofera</taxon>
        <taxon>Iguania</taxon>
        <taxon>Phrynosomatidae</taxon>
        <taxon>Phrynosomatinae</taxon>
        <taxon>Phrynosoma</taxon>
    </lineage>
</organism>
<dbReference type="Proteomes" id="UP000826234">
    <property type="component" value="Unassembled WGS sequence"/>
</dbReference>
<gene>
    <name evidence="1" type="ORF">JD844_013786</name>
</gene>
<name>A0ABQ7TLN4_PHRPL</name>